<accession>A0A1B4UZV3</accession>
<evidence type="ECO:0000313" key="1">
    <source>
        <dbReference type="EMBL" id="BAU46680.1"/>
    </source>
</evidence>
<gene>
    <name evidence="1" type="ORF">SVA_0098</name>
</gene>
<dbReference type="Gene3D" id="2.40.160.20">
    <property type="match status" value="1"/>
</dbReference>
<sequence>MPNQLESNRSERTRAASGRGWIVAESPRRVSARRRAPRAAAAAAGLCANVLAIPPADADALSLELGGGNLRSHGDALFLSWRRPAPVLFGRASHYELALAAWSGPDANEAFTLSRGMRFCPGGYALAASAGIGYVAERTSTHLQFVVRLALGRAYGDYELALAQRHYSNGQLLFGWSGPNRGENFLGIELARRF</sequence>
<dbReference type="Proteomes" id="UP000218899">
    <property type="component" value="Chromosome"/>
</dbReference>
<proteinExistence type="predicted"/>
<evidence type="ECO:0000313" key="2">
    <source>
        <dbReference type="Proteomes" id="UP000218899"/>
    </source>
</evidence>
<dbReference type="InterPro" id="IPR018550">
    <property type="entry name" value="Lipid-A_deacylase-rel"/>
</dbReference>
<reference evidence="1 2" key="1">
    <citation type="submission" date="2015-08" db="EMBL/GenBank/DDBJ databases">
        <title>Complete genome sequence of Sulfurifustis variabilis.</title>
        <authorList>
            <person name="Miura A."/>
            <person name="Kojima H."/>
            <person name="Fukui M."/>
        </authorList>
    </citation>
    <scope>NUCLEOTIDE SEQUENCE [LARGE SCALE GENOMIC DNA]</scope>
    <source>
        <strain evidence="2">skN76</strain>
    </source>
</reference>
<dbReference type="OrthoDB" id="9797122at2"/>
<dbReference type="Pfam" id="PF09411">
    <property type="entry name" value="PagL"/>
    <property type="match status" value="1"/>
</dbReference>
<dbReference type="RefSeq" id="WP_096457241.1">
    <property type="nucleotide sequence ID" value="NZ_AP014936.1"/>
</dbReference>
<dbReference type="KEGG" id="sva:SVA_0098"/>
<keyword evidence="2" id="KW-1185">Reference proteome</keyword>
<evidence type="ECO:0008006" key="3">
    <source>
        <dbReference type="Google" id="ProtNLM"/>
    </source>
</evidence>
<organism evidence="1 2">
    <name type="scientific">Sulfurifustis variabilis</name>
    <dbReference type="NCBI Taxonomy" id="1675686"/>
    <lineage>
        <taxon>Bacteria</taxon>
        <taxon>Pseudomonadati</taxon>
        <taxon>Pseudomonadota</taxon>
        <taxon>Gammaproteobacteria</taxon>
        <taxon>Acidiferrobacterales</taxon>
        <taxon>Acidiferrobacteraceae</taxon>
        <taxon>Sulfurifustis</taxon>
    </lineage>
</organism>
<dbReference type="EMBL" id="AP014936">
    <property type="protein sequence ID" value="BAU46680.1"/>
    <property type="molecule type" value="Genomic_DNA"/>
</dbReference>
<dbReference type="AlphaFoldDB" id="A0A1B4UZV3"/>
<protein>
    <recommendedName>
        <fullName evidence="3">Acyloxyacyl hydrolase</fullName>
    </recommendedName>
</protein>
<name>A0A1B4UZV3_9GAMM</name>